<accession>A0A5J4WL20</accession>
<reference evidence="1 2" key="1">
    <citation type="submission" date="2019-03" db="EMBL/GenBank/DDBJ databases">
        <title>Single cell metagenomics reveals metabolic interactions within the superorganism composed of flagellate Streblomastix strix and complex community of Bacteroidetes bacteria on its surface.</title>
        <authorList>
            <person name="Treitli S.C."/>
            <person name="Kolisko M."/>
            <person name="Husnik F."/>
            <person name="Keeling P."/>
            <person name="Hampl V."/>
        </authorList>
    </citation>
    <scope>NUCLEOTIDE SEQUENCE [LARGE SCALE GENOMIC DNA]</scope>
    <source>
        <strain evidence="1">ST1C</strain>
    </source>
</reference>
<dbReference type="AlphaFoldDB" id="A0A5J4WL20"/>
<organism evidence="1 2">
    <name type="scientific">Streblomastix strix</name>
    <dbReference type="NCBI Taxonomy" id="222440"/>
    <lineage>
        <taxon>Eukaryota</taxon>
        <taxon>Metamonada</taxon>
        <taxon>Preaxostyla</taxon>
        <taxon>Oxymonadida</taxon>
        <taxon>Streblomastigidae</taxon>
        <taxon>Streblomastix</taxon>
    </lineage>
</organism>
<dbReference type="EMBL" id="SNRW01001650">
    <property type="protein sequence ID" value="KAA6395561.1"/>
    <property type="molecule type" value="Genomic_DNA"/>
</dbReference>
<evidence type="ECO:0000313" key="2">
    <source>
        <dbReference type="Proteomes" id="UP000324800"/>
    </source>
</evidence>
<sequence length="83" mass="9437">MRQFFYTPQGFFWAKITGFESRAVTMPFSISSVDASRASMRSESAMPLSYQWVVECPHKVQASRQQNFCSVLLYLSASLSNVI</sequence>
<dbReference type="Proteomes" id="UP000324800">
    <property type="component" value="Unassembled WGS sequence"/>
</dbReference>
<comment type="caution">
    <text evidence="1">The sequence shown here is derived from an EMBL/GenBank/DDBJ whole genome shotgun (WGS) entry which is preliminary data.</text>
</comment>
<name>A0A5J4WL20_9EUKA</name>
<proteinExistence type="predicted"/>
<evidence type="ECO:0000313" key="1">
    <source>
        <dbReference type="EMBL" id="KAA6395561.1"/>
    </source>
</evidence>
<gene>
    <name evidence="1" type="ORF">EZS28_008913</name>
</gene>
<protein>
    <submittedName>
        <fullName evidence="1">Uncharacterized protein</fullName>
    </submittedName>
</protein>